<accession>A0A3B0QTL6</accession>
<dbReference type="AlphaFoldDB" id="A0A3B0QTL6"/>
<organism evidence="1">
    <name type="scientific">hydrothermal vent metagenome</name>
    <dbReference type="NCBI Taxonomy" id="652676"/>
    <lineage>
        <taxon>unclassified sequences</taxon>
        <taxon>metagenomes</taxon>
        <taxon>ecological metagenomes</taxon>
    </lineage>
</organism>
<feature type="non-terminal residue" evidence="1">
    <location>
        <position position="80"/>
    </location>
</feature>
<proteinExistence type="predicted"/>
<evidence type="ECO:0000313" key="1">
    <source>
        <dbReference type="EMBL" id="VAV83399.1"/>
    </source>
</evidence>
<gene>
    <name evidence="1" type="ORF">MNBD_BACTEROID02-1895</name>
</gene>
<sequence length="80" mass="9610">MTVFWSIVTFWLNEKFMKLRKLIALFVLLPVIFANAQDKDEVIFTIDGENSYNSEFIRVYQKNKDIVVENEDKSFDDYFE</sequence>
<protein>
    <submittedName>
        <fullName evidence="1">Uncharacterized protein</fullName>
    </submittedName>
</protein>
<name>A0A3B0QTL6_9ZZZZ</name>
<reference evidence="1" key="1">
    <citation type="submission" date="2018-06" db="EMBL/GenBank/DDBJ databases">
        <authorList>
            <person name="Zhirakovskaya E."/>
        </authorList>
    </citation>
    <scope>NUCLEOTIDE SEQUENCE</scope>
</reference>
<dbReference type="EMBL" id="UOEB01000075">
    <property type="protein sequence ID" value="VAV83399.1"/>
    <property type="molecule type" value="Genomic_DNA"/>
</dbReference>